<evidence type="ECO:0000256" key="1">
    <source>
        <dbReference type="SAM" id="MobiDB-lite"/>
    </source>
</evidence>
<dbReference type="EMBL" id="BPQB01000201">
    <property type="protein sequence ID" value="GJF00785.1"/>
    <property type="molecule type" value="Genomic_DNA"/>
</dbReference>
<keyword evidence="3" id="KW-1185">Reference proteome</keyword>
<name>A0A9P3GUM0_9APHY</name>
<reference evidence="2 3" key="1">
    <citation type="submission" date="2021-08" db="EMBL/GenBank/DDBJ databases">
        <title>Draft Genome Sequence of Phanerochaete sordida strain YK-624.</title>
        <authorList>
            <person name="Mori T."/>
            <person name="Dohra H."/>
            <person name="Suzuki T."/>
            <person name="Kawagishi H."/>
            <person name="Hirai H."/>
        </authorList>
    </citation>
    <scope>NUCLEOTIDE SEQUENCE [LARGE SCALE GENOMIC DNA]</scope>
    <source>
        <strain evidence="2 3">YK-624</strain>
    </source>
</reference>
<dbReference type="Proteomes" id="UP000703269">
    <property type="component" value="Unassembled WGS sequence"/>
</dbReference>
<protein>
    <submittedName>
        <fullName evidence="2">Uncharacterized protein</fullName>
    </submittedName>
</protein>
<comment type="caution">
    <text evidence="2">The sequence shown here is derived from an EMBL/GenBank/DDBJ whole genome shotgun (WGS) entry which is preliminary data.</text>
</comment>
<organism evidence="2 3">
    <name type="scientific">Phanerochaete sordida</name>
    <dbReference type="NCBI Taxonomy" id="48140"/>
    <lineage>
        <taxon>Eukaryota</taxon>
        <taxon>Fungi</taxon>
        <taxon>Dikarya</taxon>
        <taxon>Basidiomycota</taxon>
        <taxon>Agaricomycotina</taxon>
        <taxon>Agaricomycetes</taxon>
        <taxon>Polyporales</taxon>
        <taxon>Phanerochaetaceae</taxon>
        <taxon>Phanerochaete</taxon>
    </lineage>
</organism>
<proteinExistence type="predicted"/>
<evidence type="ECO:0000313" key="3">
    <source>
        <dbReference type="Proteomes" id="UP000703269"/>
    </source>
</evidence>
<accession>A0A9P3GUM0</accession>
<dbReference type="AlphaFoldDB" id="A0A9P3GUM0"/>
<evidence type="ECO:0000313" key="2">
    <source>
        <dbReference type="EMBL" id="GJF00785.1"/>
    </source>
</evidence>
<gene>
    <name evidence="2" type="ORF">PsYK624_170860</name>
</gene>
<feature type="region of interest" description="Disordered" evidence="1">
    <location>
        <begin position="194"/>
        <end position="224"/>
    </location>
</feature>
<sequence length="263" mass="28635">MTGAVRRRAALLGPRRPGVWRRDDRYAWSIEMHPRSNAQASSREDRASGLFATAQRRTAFTLCTHVTEPGSASARSPWIWPSPYRTAQSPMSRQNRTALTADRATSMPASDQIVSCWIPRRSSAVAAAALTLEPGFSTAYRPAQHIEPSGTTSRARIVRGTSDVPIVSQQLVTVTYANAKVPACRAVASALIPRNGPHAMDPPLPRTRSRPLPTRDLDEGPSDVPSLGLHSCSIGCFWQPYTALNPSGLPHVQPLEMYSTTTV</sequence>